<feature type="region of interest" description="Disordered" evidence="1">
    <location>
        <begin position="1"/>
        <end position="22"/>
    </location>
</feature>
<keyword evidence="3" id="KW-1185">Reference proteome</keyword>
<name>A0A8H9ILX5_9BURK</name>
<organism evidence="2 3">
    <name type="scientific">Alcaligenes pakistanensis</name>
    <dbReference type="NCBI Taxonomy" id="1482717"/>
    <lineage>
        <taxon>Bacteria</taxon>
        <taxon>Pseudomonadati</taxon>
        <taxon>Pseudomonadota</taxon>
        <taxon>Betaproteobacteria</taxon>
        <taxon>Burkholderiales</taxon>
        <taxon>Alcaligenaceae</taxon>
        <taxon>Alcaligenes</taxon>
    </lineage>
</organism>
<sequence>MVMGKKGGVTNHDGLAPGGNPHTAVDRDWISLGQIGWPCIGSTQIKTKMEGGWTLGGKTTRRLGAKRQGACVMEAYFALLHGREYSFASPAKDLSICAATAGEF</sequence>
<dbReference type="EMBL" id="BMZN01000005">
    <property type="protein sequence ID" value="GHC57095.1"/>
    <property type="molecule type" value="Genomic_DNA"/>
</dbReference>
<proteinExistence type="predicted"/>
<evidence type="ECO:0000256" key="1">
    <source>
        <dbReference type="SAM" id="MobiDB-lite"/>
    </source>
</evidence>
<evidence type="ECO:0000313" key="2">
    <source>
        <dbReference type="EMBL" id="GHC57095.1"/>
    </source>
</evidence>
<evidence type="ECO:0000313" key="3">
    <source>
        <dbReference type="Proteomes" id="UP000608923"/>
    </source>
</evidence>
<dbReference type="AlphaFoldDB" id="A0A8H9ILX5"/>
<gene>
    <name evidence="2" type="ORF">GCM10010096_32650</name>
</gene>
<reference evidence="3" key="1">
    <citation type="journal article" date="2019" name="Int. J. Syst. Evol. Microbiol.">
        <title>The Global Catalogue of Microorganisms (GCM) 10K type strain sequencing project: providing services to taxonomists for standard genome sequencing and annotation.</title>
        <authorList>
            <consortium name="The Broad Institute Genomics Platform"/>
            <consortium name="The Broad Institute Genome Sequencing Center for Infectious Disease"/>
            <person name="Wu L."/>
            <person name="Ma J."/>
        </authorList>
    </citation>
    <scope>NUCLEOTIDE SEQUENCE [LARGE SCALE GENOMIC DNA]</scope>
    <source>
        <strain evidence="3">KCTC 42083</strain>
    </source>
</reference>
<comment type="caution">
    <text evidence="2">The sequence shown here is derived from an EMBL/GenBank/DDBJ whole genome shotgun (WGS) entry which is preliminary data.</text>
</comment>
<protein>
    <submittedName>
        <fullName evidence="2">Uncharacterized protein</fullName>
    </submittedName>
</protein>
<accession>A0A8H9ILX5</accession>
<dbReference type="Proteomes" id="UP000608923">
    <property type="component" value="Unassembled WGS sequence"/>
</dbReference>